<dbReference type="SUPFAM" id="SSF53756">
    <property type="entry name" value="UDP-Glycosyltransferase/glycogen phosphorylase"/>
    <property type="match status" value="1"/>
</dbReference>
<protein>
    <recommendedName>
        <fullName evidence="5">UDP-glucuronosyltransferase</fullName>
        <ecNumber evidence="5">2.4.1.17</ecNumber>
    </recommendedName>
</protein>
<comment type="catalytic activity">
    <reaction evidence="5">
        <text>glucuronate acceptor + UDP-alpha-D-glucuronate = acceptor beta-D-glucuronoside + UDP + H(+)</text>
        <dbReference type="Rhea" id="RHEA:21032"/>
        <dbReference type="ChEBI" id="CHEBI:15378"/>
        <dbReference type="ChEBI" id="CHEBI:58052"/>
        <dbReference type="ChEBI" id="CHEBI:58223"/>
        <dbReference type="ChEBI" id="CHEBI:132367"/>
        <dbReference type="ChEBI" id="CHEBI:132368"/>
        <dbReference type="EC" id="2.4.1.17"/>
    </reaction>
</comment>
<comment type="caution">
    <text evidence="6">The sequence shown here is derived from an EMBL/GenBank/DDBJ whole genome shotgun (WGS) entry which is preliminary data.</text>
</comment>
<evidence type="ECO:0000313" key="7">
    <source>
        <dbReference type="Proteomes" id="UP001458880"/>
    </source>
</evidence>
<dbReference type="Proteomes" id="UP001458880">
    <property type="component" value="Unassembled WGS sequence"/>
</dbReference>
<sequence length="471" mass="53718">MKELAKRGHEITFFSPFPETEPIKNFKTIVLTGLFEERNQFMSTFNPLQLNNNFVLLELLILSSITSKAMEQTLAHEKLQALLRSGEKFDIVLAESFIYDGLLVIGHQLNVPYGLISCVGPSIWTNHLLGAPDIPSYMTSVPVKPPVHISFGKRLHNFLIYGLGKLFEITYSYPKQNAIIKKYFPDAPHINDIIHNTSLILFNSDNSFNQPIPTTPNSVEIGGFHVRPPKKLPEDLQKILDNAKHGVVYFSLGSIMKSSLIPVDKRQEILRAFSKLKQIVLWKYEEKLSNLPSNVITKSWFPQSDLLAHPNVKVFITHGGVLSTIESLYRGVPVIGIPIFSDQEMNMVNAVNHGHGLMITYSELCEETLSDALKEVLTNPKYTNNVKYSSKVLKDQLVDPIDKAEYWIKYVVRHKGAKHLRLASMDLTWYQHISLDVILFLTAVTVILFYVFYRIIKWLIGRRKSKKQKVN</sequence>
<organism evidence="6 7">
    <name type="scientific">Popillia japonica</name>
    <name type="common">Japanese beetle</name>
    <dbReference type="NCBI Taxonomy" id="7064"/>
    <lineage>
        <taxon>Eukaryota</taxon>
        <taxon>Metazoa</taxon>
        <taxon>Ecdysozoa</taxon>
        <taxon>Arthropoda</taxon>
        <taxon>Hexapoda</taxon>
        <taxon>Insecta</taxon>
        <taxon>Pterygota</taxon>
        <taxon>Neoptera</taxon>
        <taxon>Endopterygota</taxon>
        <taxon>Coleoptera</taxon>
        <taxon>Polyphaga</taxon>
        <taxon>Scarabaeiformia</taxon>
        <taxon>Scarabaeidae</taxon>
        <taxon>Rutelinae</taxon>
        <taxon>Popillia</taxon>
    </lineage>
</organism>
<proteinExistence type="inferred from homology"/>
<dbReference type="CDD" id="cd03784">
    <property type="entry name" value="GT1_Gtf-like"/>
    <property type="match status" value="1"/>
</dbReference>
<dbReference type="PROSITE" id="PS00375">
    <property type="entry name" value="UDPGT"/>
    <property type="match status" value="1"/>
</dbReference>
<accession>A0AAW1LU80</accession>
<dbReference type="PANTHER" id="PTHR48043:SF159">
    <property type="entry name" value="EG:EG0003.4 PROTEIN-RELATED"/>
    <property type="match status" value="1"/>
</dbReference>
<dbReference type="EC" id="2.4.1.17" evidence="5"/>
<dbReference type="FunFam" id="3.40.50.2000:FF:000050">
    <property type="entry name" value="UDP-glucuronosyltransferase"/>
    <property type="match status" value="1"/>
</dbReference>
<dbReference type="Gene3D" id="3.40.50.2000">
    <property type="entry name" value="Glycogen Phosphorylase B"/>
    <property type="match status" value="2"/>
</dbReference>
<evidence type="ECO:0000256" key="3">
    <source>
        <dbReference type="ARBA" id="ARBA00022679"/>
    </source>
</evidence>
<evidence type="ECO:0000256" key="5">
    <source>
        <dbReference type="RuleBase" id="RU362059"/>
    </source>
</evidence>
<keyword evidence="2 4" id="KW-0328">Glycosyltransferase</keyword>
<evidence type="ECO:0000256" key="2">
    <source>
        <dbReference type="ARBA" id="ARBA00022676"/>
    </source>
</evidence>
<evidence type="ECO:0000256" key="1">
    <source>
        <dbReference type="ARBA" id="ARBA00009995"/>
    </source>
</evidence>
<comment type="similarity">
    <text evidence="1 4">Belongs to the UDP-glycosyltransferase family.</text>
</comment>
<evidence type="ECO:0000313" key="6">
    <source>
        <dbReference type="EMBL" id="KAK9736942.1"/>
    </source>
</evidence>
<gene>
    <name evidence="6" type="ORF">QE152_g11130</name>
</gene>
<keyword evidence="5" id="KW-0812">Transmembrane</keyword>
<feature type="transmembrane region" description="Helical" evidence="5">
    <location>
        <begin position="437"/>
        <end position="456"/>
    </location>
</feature>
<keyword evidence="7" id="KW-1185">Reference proteome</keyword>
<keyword evidence="3 4" id="KW-0808">Transferase</keyword>
<dbReference type="InterPro" id="IPR002213">
    <property type="entry name" value="UDP_glucos_trans"/>
</dbReference>
<keyword evidence="5" id="KW-1133">Transmembrane helix</keyword>
<dbReference type="InterPro" id="IPR050271">
    <property type="entry name" value="UDP-glycosyltransferase"/>
</dbReference>
<dbReference type="EMBL" id="JASPKY010000107">
    <property type="protein sequence ID" value="KAK9736942.1"/>
    <property type="molecule type" value="Genomic_DNA"/>
</dbReference>
<comment type="subcellular location">
    <subcellularLocation>
        <location evidence="5">Membrane</location>
        <topology evidence="5">Single-pass membrane protein</topology>
    </subcellularLocation>
</comment>
<reference evidence="6 7" key="1">
    <citation type="journal article" date="2024" name="BMC Genomics">
        <title>De novo assembly and annotation of Popillia japonica's genome with initial clues to its potential as an invasive pest.</title>
        <authorList>
            <person name="Cucini C."/>
            <person name="Boschi S."/>
            <person name="Funari R."/>
            <person name="Cardaioli E."/>
            <person name="Iannotti N."/>
            <person name="Marturano G."/>
            <person name="Paoli F."/>
            <person name="Bruttini M."/>
            <person name="Carapelli A."/>
            <person name="Frati F."/>
            <person name="Nardi F."/>
        </authorList>
    </citation>
    <scope>NUCLEOTIDE SEQUENCE [LARGE SCALE GENOMIC DNA]</scope>
    <source>
        <strain evidence="6">DMR45628</strain>
    </source>
</reference>
<dbReference type="GO" id="GO:0016020">
    <property type="term" value="C:membrane"/>
    <property type="evidence" value="ECO:0007669"/>
    <property type="project" value="UniProtKB-SubCell"/>
</dbReference>
<dbReference type="Pfam" id="PF00201">
    <property type="entry name" value="UDPGT"/>
    <property type="match status" value="1"/>
</dbReference>
<dbReference type="AlphaFoldDB" id="A0AAW1LU80"/>
<dbReference type="GO" id="GO:0015020">
    <property type="term" value="F:glucuronosyltransferase activity"/>
    <property type="evidence" value="ECO:0007669"/>
    <property type="project" value="UniProtKB-EC"/>
</dbReference>
<dbReference type="InterPro" id="IPR035595">
    <property type="entry name" value="UDP_glycos_trans_CS"/>
</dbReference>
<dbReference type="PANTHER" id="PTHR48043">
    <property type="entry name" value="EG:EG0003.4 PROTEIN-RELATED"/>
    <property type="match status" value="1"/>
</dbReference>
<name>A0AAW1LU80_POPJA</name>
<keyword evidence="5" id="KW-0472">Membrane</keyword>
<evidence type="ECO:0000256" key="4">
    <source>
        <dbReference type="RuleBase" id="RU003718"/>
    </source>
</evidence>